<comment type="catalytic activity">
    <reaction evidence="1">
        <text>a 1-acyl-sn-glycero-3-phosphate + an acyl-CoA = a 1,2-diacyl-sn-glycero-3-phosphate + CoA</text>
        <dbReference type="Rhea" id="RHEA:19709"/>
        <dbReference type="ChEBI" id="CHEBI:57287"/>
        <dbReference type="ChEBI" id="CHEBI:57970"/>
        <dbReference type="ChEBI" id="CHEBI:58342"/>
        <dbReference type="ChEBI" id="CHEBI:58608"/>
        <dbReference type="EC" id="2.3.1.51"/>
    </reaction>
</comment>
<evidence type="ECO:0000256" key="8">
    <source>
        <dbReference type="SAM" id="MobiDB-lite"/>
    </source>
</evidence>
<feature type="region of interest" description="Disordered" evidence="8">
    <location>
        <begin position="362"/>
        <end position="384"/>
    </location>
</feature>
<comment type="pathway">
    <text evidence="2">Phospholipid metabolism; CDP-diacylglycerol biosynthesis; CDP-diacylglycerol from sn-glycerol 3-phosphate: step 2/3.</text>
</comment>
<evidence type="ECO:0000256" key="3">
    <source>
        <dbReference type="ARBA" id="ARBA00005189"/>
    </source>
</evidence>
<dbReference type="EMBL" id="QPKB01000001">
    <property type="protein sequence ID" value="RWR73783.1"/>
    <property type="molecule type" value="Genomic_DNA"/>
</dbReference>
<proteinExistence type="inferred from homology"/>
<keyword evidence="9" id="KW-0812">Transmembrane</keyword>
<evidence type="ECO:0000313" key="12">
    <source>
        <dbReference type="Proteomes" id="UP000283530"/>
    </source>
</evidence>
<dbReference type="EC" id="2.3.1.51" evidence="5"/>
<accession>A0A443N5K8</accession>
<feature type="domain" description="Phospholipid/glycerol acyltransferase" evidence="10">
    <location>
        <begin position="86"/>
        <end position="208"/>
    </location>
</feature>
<evidence type="ECO:0000256" key="9">
    <source>
        <dbReference type="SAM" id="Phobius"/>
    </source>
</evidence>
<dbReference type="SUPFAM" id="SSF69593">
    <property type="entry name" value="Glycerol-3-phosphate (1)-acyltransferase"/>
    <property type="match status" value="1"/>
</dbReference>
<dbReference type="PANTHER" id="PTHR10983:SF24">
    <property type="entry name" value="1-ACYLGLYCEROL-3-PHOSPHATE O-ACYLTRANSFERASE 3, ISOFORM E-RELATED"/>
    <property type="match status" value="1"/>
</dbReference>
<protein>
    <recommendedName>
        <fullName evidence="5">1-acylglycerol-3-phosphate O-acyltransferase</fullName>
        <ecNumber evidence="5">2.3.1.51</ecNumber>
    </recommendedName>
</protein>
<gene>
    <name evidence="11" type="ORF">CKAN_00208500</name>
</gene>
<dbReference type="OrthoDB" id="189226at2759"/>
<dbReference type="Pfam" id="PF16076">
    <property type="entry name" value="Acyltransf_C"/>
    <property type="match status" value="1"/>
</dbReference>
<keyword evidence="6 11" id="KW-0808">Transferase</keyword>
<comment type="pathway">
    <text evidence="3">Lipid metabolism.</text>
</comment>
<reference evidence="11 12" key="1">
    <citation type="journal article" date="2019" name="Nat. Plants">
        <title>Stout camphor tree genome fills gaps in understanding of flowering plant genome evolution.</title>
        <authorList>
            <person name="Chaw S.M."/>
            <person name="Liu Y.C."/>
            <person name="Wu Y.W."/>
            <person name="Wang H.Y."/>
            <person name="Lin C.I."/>
            <person name="Wu C.S."/>
            <person name="Ke H.M."/>
            <person name="Chang L.Y."/>
            <person name="Hsu C.Y."/>
            <person name="Yang H.T."/>
            <person name="Sudianto E."/>
            <person name="Hsu M.H."/>
            <person name="Wu K.P."/>
            <person name="Wang L.N."/>
            <person name="Leebens-Mack J.H."/>
            <person name="Tsai I.J."/>
        </authorList>
    </citation>
    <scope>NUCLEOTIDE SEQUENCE [LARGE SCALE GENOMIC DNA]</scope>
    <source>
        <strain evidence="12">cv. Chaw 1501</strain>
        <tissue evidence="11">Young leaves</tissue>
    </source>
</reference>
<dbReference type="InterPro" id="IPR002123">
    <property type="entry name" value="Plipid/glycerol_acylTrfase"/>
</dbReference>
<dbReference type="Proteomes" id="UP000283530">
    <property type="component" value="Unassembled WGS sequence"/>
</dbReference>
<evidence type="ECO:0000256" key="1">
    <source>
        <dbReference type="ARBA" id="ARBA00001141"/>
    </source>
</evidence>
<dbReference type="SMART" id="SM00563">
    <property type="entry name" value="PlsC"/>
    <property type="match status" value="1"/>
</dbReference>
<evidence type="ECO:0000259" key="10">
    <source>
        <dbReference type="SMART" id="SM00563"/>
    </source>
</evidence>
<dbReference type="GO" id="GO:0016024">
    <property type="term" value="P:CDP-diacylglycerol biosynthetic process"/>
    <property type="evidence" value="ECO:0007669"/>
    <property type="project" value="UniProtKB-UniPathway"/>
</dbReference>
<feature type="transmembrane region" description="Helical" evidence="9">
    <location>
        <begin position="306"/>
        <end position="324"/>
    </location>
</feature>
<keyword evidence="9" id="KW-0472">Membrane</keyword>
<evidence type="ECO:0000313" key="11">
    <source>
        <dbReference type="EMBL" id="RWR73783.1"/>
    </source>
</evidence>
<dbReference type="UniPathway" id="UPA00557">
    <property type="reaction ID" value="UER00613"/>
</dbReference>
<feature type="transmembrane region" description="Helical" evidence="9">
    <location>
        <begin position="336"/>
        <end position="356"/>
    </location>
</feature>
<dbReference type="Pfam" id="PF01553">
    <property type="entry name" value="Acyltransferase"/>
    <property type="match status" value="1"/>
</dbReference>
<dbReference type="InterPro" id="IPR032098">
    <property type="entry name" value="Acyltransf_C"/>
</dbReference>
<dbReference type="GO" id="GO:0012505">
    <property type="term" value="C:endomembrane system"/>
    <property type="evidence" value="ECO:0007669"/>
    <property type="project" value="TreeGrafter"/>
</dbReference>
<evidence type="ECO:0000256" key="4">
    <source>
        <dbReference type="ARBA" id="ARBA00008655"/>
    </source>
</evidence>
<dbReference type="CDD" id="cd07990">
    <property type="entry name" value="LPLAT_LCLAT1-like"/>
    <property type="match status" value="1"/>
</dbReference>
<keyword evidence="7 11" id="KW-0012">Acyltransferase</keyword>
<name>A0A443N5K8_9MAGN</name>
<evidence type="ECO:0000256" key="7">
    <source>
        <dbReference type="ARBA" id="ARBA00023315"/>
    </source>
</evidence>
<dbReference type="AlphaFoldDB" id="A0A443N5K8"/>
<dbReference type="STRING" id="337451.A0A443N5K8"/>
<dbReference type="GO" id="GO:0003841">
    <property type="term" value="F:1-acylglycerol-3-phosphate O-acyltransferase activity"/>
    <property type="evidence" value="ECO:0007669"/>
    <property type="project" value="UniProtKB-EC"/>
</dbReference>
<evidence type="ECO:0000256" key="6">
    <source>
        <dbReference type="ARBA" id="ARBA00022679"/>
    </source>
</evidence>
<organism evidence="11 12">
    <name type="scientific">Cinnamomum micranthum f. kanehirae</name>
    <dbReference type="NCBI Taxonomy" id="337451"/>
    <lineage>
        <taxon>Eukaryota</taxon>
        <taxon>Viridiplantae</taxon>
        <taxon>Streptophyta</taxon>
        <taxon>Embryophyta</taxon>
        <taxon>Tracheophyta</taxon>
        <taxon>Spermatophyta</taxon>
        <taxon>Magnoliopsida</taxon>
        <taxon>Magnoliidae</taxon>
        <taxon>Laurales</taxon>
        <taxon>Lauraceae</taxon>
        <taxon>Cinnamomum</taxon>
    </lineage>
</organism>
<evidence type="ECO:0000256" key="5">
    <source>
        <dbReference type="ARBA" id="ARBA00013211"/>
    </source>
</evidence>
<keyword evidence="9" id="KW-1133">Transmembrane helix</keyword>
<keyword evidence="12" id="KW-1185">Reference proteome</keyword>
<sequence>MAIGVAAIVVPLGLLFILSGLMVNLIQAICFILVRPLSKNMYRRVNRVVVELLWLELIWLIDWWGGVKVDVYADSETFQSLGKEHALVVSNHRSDIDWLVGWVLAQRSGCLGSTLAVMKKSSKFLPVIGWSMWFSEYVFLERSWAKDESTLKSGLQRLKDFPRPFWLALFVEGTRFTQAKLLAAREYAASTGLPIPRNVLIPRTKGFVSAVSNMRSFVPAIYDVTVAIPKTQPSPTMLRIFNRQPSVVHVHIKRHSMNQLPQTDEGVAQWCKDIFVAKDALLDRHLAEGKFDEKEFKRIRRPIKSLLVISSWSFLLMFGVFKFLKWSALLSTWKGVAVSTTVLLLVTVVMYMFILFSQSERSSPRKVAPSGPENGAARLQAKRD</sequence>
<dbReference type="PANTHER" id="PTHR10983">
    <property type="entry name" value="1-ACYLGLYCEROL-3-PHOSPHATE ACYLTRANSFERASE-RELATED"/>
    <property type="match status" value="1"/>
</dbReference>
<comment type="caution">
    <text evidence="11">The sequence shown here is derived from an EMBL/GenBank/DDBJ whole genome shotgun (WGS) entry which is preliminary data.</text>
</comment>
<evidence type="ECO:0000256" key="2">
    <source>
        <dbReference type="ARBA" id="ARBA00004728"/>
    </source>
</evidence>
<comment type="similarity">
    <text evidence="4">Belongs to the 1-acyl-sn-glycerol-3-phosphate acyltransferase family.</text>
</comment>
<feature type="transmembrane region" description="Helical" evidence="9">
    <location>
        <begin position="6"/>
        <end position="34"/>
    </location>
</feature>